<dbReference type="SUPFAM" id="SSF50715">
    <property type="entry name" value="Ribosomal protein L25-like"/>
    <property type="match status" value="1"/>
</dbReference>
<dbReference type="AlphaFoldDB" id="A0A3D5QBZ9"/>
<proteinExistence type="inferred from homology"/>
<comment type="similarity">
    <text evidence="5">Belongs to the bacterial ribosomal protein bL25 family. CTC subfamily.</text>
</comment>
<evidence type="ECO:0000256" key="3">
    <source>
        <dbReference type="ARBA" id="ARBA00022980"/>
    </source>
</evidence>
<dbReference type="PANTHER" id="PTHR33284:SF1">
    <property type="entry name" value="RIBOSOMAL PROTEIN L25_GLN-TRNA SYNTHETASE, ANTI-CODON-BINDING DOMAIN-CONTAINING PROTEIN"/>
    <property type="match status" value="1"/>
</dbReference>
<evidence type="ECO:0000313" key="10">
    <source>
        <dbReference type="Proteomes" id="UP000262325"/>
    </source>
</evidence>
<dbReference type="Gene3D" id="2.40.240.10">
    <property type="entry name" value="Ribosomal Protein L25, Chain P"/>
    <property type="match status" value="1"/>
</dbReference>
<dbReference type="Proteomes" id="UP000262325">
    <property type="component" value="Unassembled WGS sequence"/>
</dbReference>
<keyword evidence="2 5" id="KW-0694">RNA-binding</keyword>
<evidence type="ECO:0000259" key="7">
    <source>
        <dbReference type="Pfam" id="PF01386"/>
    </source>
</evidence>
<dbReference type="GO" id="GO:0022625">
    <property type="term" value="C:cytosolic large ribosomal subunit"/>
    <property type="evidence" value="ECO:0007669"/>
    <property type="project" value="TreeGrafter"/>
</dbReference>
<evidence type="ECO:0000256" key="5">
    <source>
        <dbReference type="HAMAP-Rule" id="MF_01334"/>
    </source>
</evidence>
<gene>
    <name evidence="5" type="primary">rplY</name>
    <name evidence="5" type="synonym">ctc</name>
    <name evidence="9" type="ORF">DHM44_06865</name>
</gene>
<dbReference type="GO" id="GO:0008097">
    <property type="term" value="F:5S rRNA binding"/>
    <property type="evidence" value="ECO:0007669"/>
    <property type="project" value="InterPro"/>
</dbReference>
<protein>
    <recommendedName>
        <fullName evidence="5">Large ribosomal subunit protein bL25</fullName>
    </recommendedName>
    <alternativeName>
        <fullName evidence="5">General stress protein CTC</fullName>
    </alternativeName>
</protein>
<dbReference type="Pfam" id="PF14693">
    <property type="entry name" value="Ribosomal_TL5_C"/>
    <property type="match status" value="1"/>
</dbReference>
<comment type="subunit">
    <text evidence="5">Part of the 50S ribosomal subunit; part of the 5S rRNA/L5/L18/L25 subcomplex. Contacts the 5S rRNA. Binds to the 5S rRNA independently of L5 and L18.</text>
</comment>
<accession>A0A3D5QBZ9</accession>
<keyword evidence="3 5" id="KW-0689">Ribosomal protein</keyword>
<organism evidence="9 10">
    <name type="scientific">Flexistipes sinusarabici</name>
    <dbReference type="NCBI Taxonomy" id="2352"/>
    <lineage>
        <taxon>Bacteria</taxon>
        <taxon>Pseudomonadati</taxon>
        <taxon>Deferribacterota</taxon>
        <taxon>Deferribacteres</taxon>
        <taxon>Deferribacterales</taxon>
        <taxon>Flexistipitaceae</taxon>
        <taxon>Flexistipes</taxon>
    </lineage>
</organism>
<dbReference type="InterPro" id="IPR020056">
    <property type="entry name" value="Rbsml_bL25/Gln-tRNA_synth_N"/>
</dbReference>
<evidence type="ECO:0000313" key="9">
    <source>
        <dbReference type="EMBL" id="HCW93385.1"/>
    </source>
</evidence>
<reference evidence="9 10" key="1">
    <citation type="journal article" date="2018" name="Nat. Biotechnol.">
        <title>A standardized bacterial taxonomy based on genome phylogeny substantially revises the tree of life.</title>
        <authorList>
            <person name="Parks D.H."/>
            <person name="Chuvochina M."/>
            <person name="Waite D.W."/>
            <person name="Rinke C."/>
            <person name="Skarshewski A."/>
            <person name="Chaumeil P.A."/>
            <person name="Hugenholtz P."/>
        </authorList>
    </citation>
    <scope>NUCLEOTIDE SEQUENCE [LARGE SCALE GENOMIC DNA]</scope>
    <source>
        <strain evidence="9">UBA8672</strain>
    </source>
</reference>
<dbReference type="EMBL" id="DPPF01000138">
    <property type="protein sequence ID" value="HCW93385.1"/>
    <property type="molecule type" value="Genomic_DNA"/>
</dbReference>
<dbReference type="InterPro" id="IPR020930">
    <property type="entry name" value="Ribosomal_uL5_bac-type"/>
</dbReference>
<comment type="caution">
    <text evidence="9">The sequence shown here is derived from an EMBL/GenBank/DDBJ whole genome shotgun (WGS) entry which is preliminary data.</text>
</comment>
<evidence type="ECO:0000259" key="8">
    <source>
        <dbReference type="Pfam" id="PF14693"/>
    </source>
</evidence>
<dbReference type="InterPro" id="IPR011035">
    <property type="entry name" value="Ribosomal_bL25/Gln-tRNA_synth"/>
</dbReference>
<dbReference type="InterPro" id="IPR001021">
    <property type="entry name" value="Ribosomal_bL25_long"/>
</dbReference>
<evidence type="ECO:0000256" key="4">
    <source>
        <dbReference type="ARBA" id="ARBA00023274"/>
    </source>
</evidence>
<evidence type="ECO:0000256" key="6">
    <source>
        <dbReference type="SAM" id="MobiDB-lite"/>
    </source>
</evidence>
<evidence type="ECO:0000256" key="2">
    <source>
        <dbReference type="ARBA" id="ARBA00022884"/>
    </source>
</evidence>
<sequence>MLETVKWEAIPREDMTKGQLKDNRENGMIPAVVSSRGKESTSLFVKLSDLQRRPYGNFIVDLVFPNKKKPINCFLKNIQFSHVGYKILHVDFQELTKGQEVDIEIPLRLTGEPVGLDKGGIVNQLIDSVMIRTLPRHLPEKFEMDISHLDVNDSIDITELELPEEITLLDPTEGTVASIIVPKEEPLEPETEEEEEELEEEEAESEESSEEEKE</sequence>
<keyword evidence="1 5" id="KW-0699">rRNA-binding</keyword>
<dbReference type="GO" id="GO:0003735">
    <property type="term" value="F:structural constituent of ribosome"/>
    <property type="evidence" value="ECO:0007669"/>
    <property type="project" value="InterPro"/>
</dbReference>
<name>A0A3D5QBZ9_FLESI</name>
<dbReference type="Gene3D" id="2.170.120.20">
    <property type="entry name" value="Ribosomal protein L25, beta domain"/>
    <property type="match status" value="1"/>
</dbReference>
<dbReference type="InterPro" id="IPR037121">
    <property type="entry name" value="Ribosomal_bL25_C"/>
</dbReference>
<dbReference type="HAMAP" id="MF_01334">
    <property type="entry name" value="Ribosomal_bL25_CTC"/>
    <property type="match status" value="1"/>
</dbReference>
<keyword evidence="4 5" id="KW-0687">Ribonucleoprotein</keyword>
<feature type="compositionally biased region" description="Acidic residues" evidence="6">
    <location>
        <begin position="187"/>
        <end position="214"/>
    </location>
</feature>
<comment type="function">
    <text evidence="5">This is one of the proteins that binds to the 5S RNA in the ribosome where it forms part of the central protuberance.</text>
</comment>
<dbReference type="PANTHER" id="PTHR33284">
    <property type="entry name" value="RIBOSOMAL PROTEIN L25/GLN-TRNA SYNTHETASE, ANTI-CODON-BINDING DOMAIN-CONTAINING PROTEIN"/>
    <property type="match status" value="1"/>
</dbReference>
<feature type="domain" description="Large ribosomal subunit protein bL25 beta" evidence="8">
    <location>
        <begin position="100"/>
        <end position="183"/>
    </location>
</feature>
<dbReference type="InterPro" id="IPR029751">
    <property type="entry name" value="Ribosomal_L25_dom"/>
</dbReference>
<feature type="region of interest" description="Disordered" evidence="6">
    <location>
        <begin position="179"/>
        <end position="214"/>
    </location>
</feature>
<dbReference type="GO" id="GO:0006412">
    <property type="term" value="P:translation"/>
    <property type="evidence" value="ECO:0007669"/>
    <property type="project" value="UniProtKB-UniRule"/>
</dbReference>
<evidence type="ECO:0000256" key="1">
    <source>
        <dbReference type="ARBA" id="ARBA00022730"/>
    </source>
</evidence>
<dbReference type="NCBIfam" id="TIGR00731">
    <property type="entry name" value="bL25_bact_ctc"/>
    <property type="match status" value="1"/>
</dbReference>
<dbReference type="Pfam" id="PF01386">
    <property type="entry name" value="Ribosomal_L25p"/>
    <property type="match status" value="1"/>
</dbReference>
<dbReference type="CDD" id="cd00495">
    <property type="entry name" value="Ribosomal_L25_TL5_CTC"/>
    <property type="match status" value="1"/>
</dbReference>
<dbReference type="InterPro" id="IPR020057">
    <property type="entry name" value="Ribosomal_bL25_b-dom"/>
</dbReference>
<feature type="domain" description="Large ribosomal subunit protein bL25 L25" evidence="7">
    <location>
        <begin position="8"/>
        <end position="92"/>
    </location>
</feature>